<dbReference type="PRINTS" id="PR01012">
    <property type="entry name" value="NRPEPTIDEYR"/>
</dbReference>
<keyword evidence="9 10" id="KW-0807">Transducer</keyword>
<dbReference type="PROSITE" id="PS50262">
    <property type="entry name" value="G_PROTEIN_RECEP_F1_2"/>
    <property type="match status" value="1"/>
</dbReference>
<evidence type="ECO:0000259" key="12">
    <source>
        <dbReference type="PROSITE" id="PS50262"/>
    </source>
</evidence>
<evidence type="ECO:0000256" key="7">
    <source>
        <dbReference type="ARBA" id="ARBA00023136"/>
    </source>
</evidence>
<keyword evidence="5 11" id="KW-1133">Transmembrane helix</keyword>
<keyword evidence="4 10" id="KW-0812">Transmembrane</keyword>
<dbReference type="PANTHER" id="PTHR24238:SF75">
    <property type="entry name" value="CHOLECYSTOKININ-LIKE RECEPTOR AT 17D1-RELATED"/>
    <property type="match status" value="1"/>
</dbReference>
<sequence>MAVCHLSKYFAAVSVAVSAFTLVSISLERYFAICHPLRSRSWQTLSHAYKTIAVVWLLALAVTFPIAVVTKHIPWGPRRHKCREFWPRDTPGELIFSLFLDVALFVLPLLLMLTAYTLISRTLWKGIKMEEFDIRVEQTRKTGHVMRKSQLNTEKNLNAKRRVIKMLFVVVLEFFICWGPLYCTYTWGVVDPGGATKTISALAYSFVQLLSYTSSCTNPITYCFMNKKYREAFMAACACQRRNISEARTQLQGEAASYARQSVRNAA</sequence>
<evidence type="ECO:0000256" key="6">
    <source>
        <dbReference type="ARBA" id="ARBA00023040"/>
    </source>
</evidence>
<dbReference type="Pfam" id="PF00001">
    <property type="entry name" value="7tm_1"/>
    <property type="match status" value="1"/>
</dbReference>
<name>A0ABM1EY47_PRICU</name>
<dbReference type="PANTHER" id="PTHR24238">
    <property type="entry name" value="G-PROTEIN COUPLED RECEPTOR"/>
    <property type="match status" value="1"/>
</dbReference>
<evidence type="ECO:0000256" key="1">
    <source>
        <dbReference type="ARBA" id="ARBA00004651"/>
    </source>
</evidence>
<evidence type="ECO:0000256" key="3">
    <source>
        <dbReference type="ARBA" id="ARBA00022475"/>
    </source>
</evidence>
<dbReference type="SUPFAM" id="SSF81321">
    <property type="entry name" value="Family A G protein-coupled receptor-like"/>
    <property type="match status" value="1"/>
</dbReference>
<dbReference type="PRINTS" id="PR00237">
    <property type="entry name" value="GPCRRHODOPSN"/>
</dbReference>
<evidence type="ECO:0000256" key="10">
    <source>
        <dbReference type="RuleBase" id="RU000688"/>
    </source>
</evidence>
<accession>A0ABM1EY47</accession>
<proteinExistence type="inferred from homology"/>
<dbReference type="Proteomes" id="UP000695022">
    <property type="component" value="Unplaced"/>
</dbReference>
<evidence type="ECO:0000313" key="14">
    <source>
        <dbReference type="RefSeq" id="XP_014677118.1"/>
    </source>
</evidence>
<evidence type="ECO:0000256" key="2">
    <source>
        <dbReference type="ARBA" id="ARBA00010663"/>
    </source>
</evidence>
<feature type="transmembrane region" description="Helical" evidence="11">
    <location>
        <begin position="6"/>
        <end position="27"/>
    </location>
</feature>
<keyword evidence="8 10" id="KW-0675">Receptor</keyword>
<dbReference type="InterPro" id="IPR000276">
    <property type="entry name" value="GPCR_Rhodpsn"/>
</dbReference>
<dbReference type="InterPro" id="IPR017452">
    <property type="entry name" value="GPCR_Rhodpsn_7TM"/>
</dbReference>
<feature type="domain" description="G-protein coupled receptors family 1 profile" evidence="12">
    <location>
        <begin position="1"/>
        <end position="222"/>
    </location>
</feature>
<keyword evidence="13" id="KW-1185">Reference proteome</keyword>
<feature type="transmembrane region" description="Helical" evidence="11">
    <location>
        <begin position="48"/>
        <end position="69"/>
    </location>
</feature>
<feature type="transmembrane region" description="Helical" evidence="11">
    <location>
        <begin position="163"/>
        <end position="181"/>
    </location>
</feature>
<keyword evidence="6 10" id="KW-0297">G-protein coupled receptor</keyword>
<reference evidence="14" key="1">
    <citation type="submission" date="2025-08" db="UniProtKB">
        <authorList>
            <consortium name="RefSeq"/>
        </authorList>
    </citation>
    <scope>IDENTIFICATION</scope>
</reference>
<evidence type="ECO:0000256" key="11">
    <source>
        <dbReference type="SAM" id="Phobius"/>
    </source>
</evidence>
<feature type="transmembrane region" description="Helical" evidence="11">
    <location>
        <begin position="201"/>
        <end position="224"/>
    </location>
</feature>
<dbReference type="Gene3D" id="1.20.1070.10">
    <property type="entry name" value="Rhodopsin 7-helix transmembrane proteins"/>
    <property type="match status" value="1"/>
</dbReference>
<dbReference type="InterPro" id="IPR000611">
    <property type="entry name" value="NPY_rcpt"/>
</dbReference>
<protein>
    <submittedName>
        <fullName evidence="14">Cholecystokinin receptor-like</fullName>
    </submittedName>
</protein>
<dbReference type="GeneID" id="106816986"/>
<comment type="subcellular location">
    <subcellularLocation>
        <location evidence="1">Cell membrane</location>
        <topology evidence="1">Multi-pass membrane protein</topology>
    </subcellularLocation>
</comment>
<feature type="non-terminal residue" evidence="14">
    <location>
        <position position="267"/>
    </location>
</feature>
<feature type="transmembrane region" description="Helical" evidence="11">
    <location>
        <begin position="94"/>
        <end position="119"/>
    </location>
</feature>
<evidence type="ECO:0000256" key="8">
    <source>
        <dbReference type="ARBA" id="ARBA00023170"/>
    </source>
</evidence>
<evidence type="ECO:0000313" key="13">
    <source>
        <dbReference type="Proteomes" id="UP000695022"/>
    </source>
</evidence>
<evidence type="ECO:0000256" key="5">
    <source>
        <dbReference type="ARBA" id="ARBA00022989"/>
    </source>
</evidence>
<dbReference type="PROSITE" id="PS00237">
    <property type="entry name" value="G_PROTEIN_RECEP_F1_1"/>
    <property type="match status" value="1"/>
</dbReference>
<keyword evidence="7 11" id="KW-0472">Membrane</keyword>
<keyword evidence="3" id="KW-1003">Cell membrane</keyword>
<dbReference type="RefSeq" id="XP_014677118.1">
    <property type="nucleotide sequence ID" value="XM_014821632.1"/>
</dbReference>
<comment type="similarity">
    <text evidence="2 10">Belongs to the G-protein coupled receptor 1 family.</text>
</comment>
<organism evidence="13 14">
    <name type="scientific">Priapulus caudatus</name>
    <name type="common">Priapulid worm</name>
    <dbReference type="NCBI Taxonomy" id="37621"/>
    <lineage>
        <taxon>Eukaryota</taxon>
        <taxon>Metazoa</taxon>
        <taxon>Ecdysozoa</taxon>
        <taxon>Scalidophora</taxon>
        <taxon>Priapulida</taxon>
        <taxon>Priapulimorpha</taxon>
        <taxon>Priapulimorphida</taxon>
        <taxon>Priapulidae</taxon>
        <taxon>Priapulus</taxon>
    </lineage>
</organism>
<gene>
    <name evidence="14" type="primary">LOC106816986</name>
</gene>
<evidence type="ECO:0000256" key="9">
    <source>
        <dbReference type="ARBA" id="ARBA00023224"/>
    </source>
</evidence>
<evidence type="ECO:0000256" key="4">
    <source>
        <dbReference type="ARBA" id="ARBA00022692"/>
    </source>
</evidence>